<name>A0AAP0EBU6_9MAGN</name>
<feature type="region of interest" description="Disordered" evidence="1">
    <location>
        <begin position="1"/>
        <end position="23"/>
    </location>
</feature>
<accession>A0AAP0EBU6</accession>
<evidence type="ECO:0000256" key="1">
    <source>
        <dbReference type="SAM" id="MobiDB-lite"/>
    </source>
</evidence>
<comment type="caution">
    <text evidence="2">The sequence shown here is derived from an EMBL/GenBank/DDBJ whole genome shotgun (WGS) entry which is preliminary data.</text>
</comment>
<reference evidence="2 3" key="1">
    <citation type="submission" date="2024-01" db="EMBL/GenBank/DDBJ databases">
        <title>Genome assemblies of Stephania.</title>
        <authorList>
            <person name="Yang L."/>
        </authorList>
    </citation>
    <scope>NUCLEOTIDE SEQUENCE [LARGE SCALE GENOMIC DNA]</scope>
    <source>
        <strain evidence="2">QJT</strain>
        <tissue evidence="2">Leaf</tissue>
    </source>
</reference>
<dbReference type="Proteomes" id="UP001417504">
    <property type="component" value="Unassembled WGS sequence"/>
</dbReference>
<organism evidence="2 3">
    <name type="scientific">Stephania japonica</name>
    <dbReference type="NCBI Taxonomy" id="461633"/>
    <lineage>
        <taxon>Eukaryota</taxon>
        <taxon>Viridiplantae</taxon>
        <taxon>Streptophyta</taxon>
        <taxon>Embryophyta</taxon>
        <taxon>Tracheophyta</taxon>
        <taxon>Spermatophyta</taxon>
        <taxon>Magnoliopsida</taxon>
        <taxon>Ranunculales</taxon>
        <taxon>Menispermaceae</taxon>
        <taxon>Menispermoideae</taxon>
        <taxon>Cissampelideae</taxon>
        <taxon>Stephania</taxon>
    </lineage>
</organism>
<keyword evidence="3" id="KW-1185">Reference proteome</keyword>
<evidence type="ECO:0000313" key="2">
    <source>
        <dbReference type="EMBL" id="KAK9090401.1"/>
    </source>
</evidence>
<evidence type="ECO:0000313" key="3">
    <source>
        <dbReference type="Proteomes" id="UP001417504"/>
    </source>
</evidence>
<dbReference type="EMBL" id="JBBNAE010000010">
    <property type="protein sequence ID" value="KAK9090401.1"/>
    <property type="molecule type" value="Genomic_DNA"/>
</dbReference>
<feature type="compositionally biased region" description="Polar residues" evidence="1">
    <location>
        <begin position="1"/>
        <end position="10"/>
    </location>
</feature>
<gene>
    <name evidence="2" type="ORF">Sjap_023578</name>
</gene>
<sequence length="154" mass="16727">MEDDPSSINTRLVHPSMSDLPEASTGMAEIGVSGASMAVQTSNVIGITGSLRDNEYNNENCRSKEYIDSTECNNGNIFDINKLQIFYDNDDAIVEENVVFGDDGHVLEWYEKASHAKMGMRNASKSNSITPTTAVKQLAITVECSLGLRADVSS</sequence>
<protein>
    <submittedName>
        <fullName evidence="2">Uncharacterized protein</fullName>
    </submittedName>
</protein>
<proteinExistence type="predicted"/>
<dbReference type="AlphaFoldDB" id="A0AAP0EBU6"/>